<protein>
    <submittedName>
        <fullName evidence="2">GNAT family N-acetyltransferase</fullName>
    </submittedName>
</protein>
<evidence type="ECO:0000259" key="1">
    <source>
        <dbReference type="PROSITE" id="PS51186"/>
    </source>
</evidence>
<organism evidence="2 3">
    <name type="scientific">Marinomonas piezotolerans</name>
    <dbReference type="NCBI Taxonomy" id="2213058"/>
    <lineage>
        <taxon>Bacteria</taxon>
        <taxon>Pseudomonadati</taxon>
        <taxon>Pseudomonadota</taxon>
        <taxon>Gammaproteobacteria</taxon>
        <taxon>Oceanospirillales</taxon>
        <taxon>Oceanospirillaceae</taxon>
        <taxon>Marinomonas</taxon>
    </lineage>
</organism>
<dbReference type="InterPro" id="IPR016181">
    <property type="entry name" value="Acyl_CoA_acyltransferase"/>
</dbReference>
<dbReference type="GO" id="GO:0016747">
    <property type="term" value="F:acyltransferase activity, transferring groups other than amino-acyl groups"/>
    <property type="evidence" value="ECO:0007669"/>
    <property type="project" value="InterPro"/>
</dbReference>
<dbReference type="PANTHER" id="PTHR43072">
    <property type="entry name" value="N-ACETYLTRANSFERASE"/>
    <property type="match status" value="1"/>
</dbReference>
<dbReference type="Proteomes" id="UP000254326">
    <property type="component" value="Unassembled WGS sequence"/>
</dbReference>
<dbReference type="SUPFAM" id="SSF55729">
    <property type="entry name" value="Acyl-CoA N-acyltransferases (Nat)"/>
    <property type="match status" value="1"/>
</dbReference>
<comment type="caution">
    <text evidence="2">The sequence shown here is derived from an EMBL/GenBank/DDBJ whole genome shotgun (WGS) entry which is preliminary data.</text>
</comment>
<dbReference type="Pfam" id="PF00583">
    <property type="entry name" value="Acetyltransf_1"/>
    <property type="match status" value="1"/>
</dbReference>
<dbReference type="EMBL" id="QKRA01000002">
    <property type="protein sequence ID" value="RDL45013.1"/>
    <property type="molecule type" value="Genomic_DNA"/>
</dbReference>
<keyword evidence="3" id="KW-1185">Reference proteome</keyword>
<dbReference type="RefSeq" id="WP_115467050.1">
    <property type="nucleotide sequence ID" value="NZ_QKRA01000002.1"/>
</dbReference>
<name>A0A370UB40_9GAMM</name>
<dbReference type="Gene3D" id="3.40.630.30">
    <property type="match status" value="1"/>
</dbReference>
<dbReference type="PROSITE" id="PS51186">
    <property type="entry name" value="GNAT"/>
    <property type="match status" value="1"/>
</dbReference>
<sequence length="148" mass="16741">MDVRDVKREEIPVWAEMRTVLWPQYDEDHTPELEKYFAGTSNDVVQTFVAEVEGSIAGFIEINIRNFAEGSVESAVPFVEAWFVKPEFRGRGVGSALMKSAEAWAVAQGYSELASDADETNLDSIDLHYRLNFKETARVVCFLKKLNT</sequence>
<dbReference type="OrthoDB" id="281808at2"/>
<evidence type="ECO:0000313" key="3">
    <source>
        <dbReference type="Proteomes" id="UP000254326"/>
    </source>
</evidence>
<evidence type="ECO:0000313" key="2">
    <source>
        <dbReference type="EMBL" id="RDL45013.1"/>
    </source>
</evidence>
<dbReference type="InterPro" id="IPR000182">
    <property type="entry name" value="GNAT_dom"/>
</dbReference>
<dbReference type="AlphaFoldDB" id="A0A370UB40"/>
<reference evidence="2 3" key="1">
    <citation type="submission" date="2018-06" db="EMBL/GenBank/DDBJ databases">
        <title>Marinomonas sp. YLB-05 draft genome sequence.</title>
        <authorList>
            <person name="Yu L."/>
            <person name="Tang X."/>
        </authorList>
    </citation>
    <scope>NUCLEOTIDE SEQUENCE [LARGE SCALE GENOMIC DNA]</scope>
    <source>
        <strain evidence="2 3">YLB-05</strain>
    </source>
</reference>
<dbReference type="CDD" id="cd04301">
    <property type="entry name" value="NAT_SF"/>
    <property type="match status" value="1"/>
</dbReference>
<feature type="domain" description="N-acetyltransferase" evidence="1">
    <location>
        <begin position="1"/>
        <end position="148"/>
    </location>
</feature>
<keyword evidence="2" id="KW-0808">Transferase</keyword>
<accession>A0A370UB40</accession>
<proteinExistence type="predicted"/>
<gene>
    <name evidence="2" type="ORF">DN730_05190</name>
</gene>